<proteinExistence type="predicted"/>
<gene>
    <name evidence="2" type="ORF">S01H4_18542</name>
</gene>
<evidence type="ECO:0000259" key="1">
    <source>
        <dbReference type="Pfam" id="PF07879"/>
    </source>
</evidence>
<dbReference type="InterPro" id="IPR012909">
    <property type="entry name" value="PHA_DNA-bd_N"/>
</dbReference>
<organism evidence="2">
    <name type="scientific">marine sediment metagenome</name>
    <dbReference type="NCBI Taxonomy" id="412755"/>
    <lineage>
        <taxon>unclassified sequences</taxon>
        <taxon>metagenomes</taxon>
        <taxon>ecological metagenomes</taxon>
    </lineage>
</organism>
<protein>
    <recommendedName>
        <fullName evidence="1">PHA accumulation regulator DNA-binding N-terminal domain-containing protein</fullName>
    </recommendedName>
</protein>
<sequence>MQIANYITAKKKKYINLYEIAKLIREGKEVKVIDNKTKEDISSLILAQIIVEQEKTKKIMLPSILSPFKMLKRGGEDMFKLGRKMFLASLGMLSLTKERANKIAQELIKRGELSQSESEEFVVDLLDKAEKEKGRLIKKIKPEIDKSLEKMNFASKKCV</sequence>
<dbReference type="EMBL" id="BART01008227">
    <property type="protein sequence ID" value="GAG70604.1"/>
    <property type="molecule type" value="Genomic_DNA"/>
</dbReference>
<evidence type="ECO:0000313" key="2">
    <source>
        <dbReference type="EMBL" id="GAG70604.1"/>
    </source>
</evidence>
<comment type="caution">
    <text evidence="2">The sequence shown here is derived from an EMBL/GenBank/DDBJ whole genome shotgun (WGS) entry which is preliminary data.</text>
</comment>
<dbReference type="AlphaFoldDB" id="X0ZMJ2"/>
<reference evidence="2" key="1">
    <citation type="journal article" date="2014" name="Front. Microbiol.">
        <title>High frequency of phylogenetically diverse reductive dehalogenase-homologous genes in deep subseafloor sedimentary metagenomes.</title>
        <authorList>
            <person name="Kawai M."/>
            <person name="Futagami T."/>
            <person name="Toyoda A."/>
            <person name="Takaki Y."/>
            <person name="Nishi S."/>
            <person name="Hori S."/>
            <person name="Arai W."/>
            <person name="Tsubouchi T."/>
            <person name="Morono Y."/>
            <person name="Uchiyama I."/>
            <person name="Ito T."/>
            <person name="Fujiyama A."/>
            <person name="Inagaki F."/>
            <person name="Takami H."/>
        </authorList>
    </citation>
    <scope>NUCLEOTIDE SEQUENCE</scope>
    <source>
        <strain evidence="2">Expedition CK06-06</strain>
    </source>
</reference>
<feature type="non-terminal residue" evidence="2">
    <location>
        <position position="159"/>
    </location>
</feature>
<accession>X0ZMJ2</accession>
<dbReference type="Pfam" id="PF07879">
    <property type="entry name" value="PHB_acc_N"/>
    <property type="match status" value="1"/>
</dbReference>
<name>X0ZMJ2_9ZZZZ</name>
<dbReference type="NCBIfam" id="NF047773">
    <property type="entry name" value="phas_rel_Lepto"/>
    <property type="match status" value="1"/>
</dbReference>
<feature type="domain" description="PHA accumulation regulator DNA-binding N-terminal" evidence="1">
    <location>
        <begin position="10"/>
        <end position="56"/>
    </location>
</feature>